<dbReference type="EMBL" id="BPLF01000002">
    <property type="protein sequence ID" value="GIX63877.1"/>
    <property type="molecule type" value="Genomic_DNA"/>
</dbReference>
<dbReference type="AlphaFoldDB" id="A0AAV4LUF2"/>
<proteinExistence type="predicted"/>
<keyword evidence="2" id="KW-1185">Reference proteome</keyword>
<dbReference type="Proteomes" id="UP001497744">
    <property type="component" value="Unassembled WGS sequence"/>
</dbReference>
<accession>A0AAV4LUF2</accession>
<dbReference type="GeneID" id="94195358"/>
<name>A0AAV4LUF2_BABCB</name>
<organism evidence="1 2">
    <name type="scientific">Babesia caballi</name>
    <dbReference type="NCBI Taxonomy" id="5871"/>
    <lineage>
        <taxon>Eukaryota</taxon>
        <taxon>Sar</taxon>
        <taxon>Alveolata</taxon>
        <taxon>Apicomplexa</taxon>
        <taxon>Aconoidasida</taxon>
        <taxon>Piroplasmida</taxon>
        <taxon>Babesiidae</taxon>
        <taxon>Babesia</taxon>
    </lineage>
</organism>
<reference evidence="1 2" key="1">
    <citation type="submission" date="2021-06" db="EMBL/GenBank/DDBJ databases">
        <title>Genome sequence of Babesia caballi.</title>
        <authorList>
            <person name="Yamagishi J."/>
            <person name="Kidaka T."/>
            <person name="Ochi A."/>
        </authorList>
    </citation>
    <scope>NUCLEOTIDE SEQUENCE [LARGE SCALE GENOMIC DNA]</scope>
    <source>
        <strain evidence="1">USDA-D6B2</strain>
    </source>
</reference>
<sequence>MPGLHRMATAVRRGLCARPAAAHCAASRCFALRPFSLPAARRFASLSAPVAESSFHMELVERAKQAYGNSPEVDAAMSEMLSSRRLVLFMEGSLDQPKSLCAGNLSRIFTALQITGLHTVDLLREPEILGYLCTHLLVNPCTFPFPFRREGVRNVLFKDGSPLLDYDQMLELFKRGTLLQALGVTPRPADPSVHKQFKNMLPIANY</sequence>
<comment type="caution">
    <text evidence="1">The sequence shown here is derived from an EMBL/GenBank/DDBJ whole genome shotgun (WGS) entry which is preliminary data.</text>
</comment>
<protein>
    <submittedName>
        <fullName evidence="1">Monothiol glutaredoxin, putative</fullName>
    </submittedName>
</protein>
<dbReference type="RefSeq" id="XP_067715946.1">
    <property type="nucleotide sequence ID" value="XM_067859845.1"/>
</dbReference>
<evidence type="ECO:0000313" key="1">
    <source>
        <dbReference type="EMBL" id="GIX63877.1"/>
    </source>
</evidence>
<evidence type="ECO:0000313" key="2">
    <source>
        <dbReference type="Proteomes" id="UP001497744"/>
    </source>
</evidence>
<gene>
    <name evidence="1" type="ORF">BcabD6B2_33120</name>
</gene>